<proteinExistence type="predicted"/>
<keyword evidence="9" id="KW-0472">Membrane</keyword>
<evidence type="ECO:0000256" key="9">
    <source>
        <dbReference type="ARBA" id="ARBA00023136"/>
    </source>
</evidence>
<dbReference type="CDD" id="cd00342">
    <property type="entry name" value="gram_neg_porins"/>
    <property type="match status" value="1"/>
</dbReference>
<dbReference type="Proteomes" id="UP000516028">
    <property type="component" value="Chromosome"/>
</dbReference>
<keyword evidence="3" id="KW-0813">Transport</keyword>
<protein>
    <submittedName>
        <fullName evidence="14">Porin</fullName>
    </submittedName>
</protein>
<dbReference type="GO" id="GO:0006811">
    <property type="term" value="P:monoatomic ion transport"/>
    <property type="evidence" value="ECO:0007669"/>
    <property type="project" value="UniProtKB-KW"/>
</dbReference>
<evidence type="ECO:0000259" key="13">
    <source>
        <dbReference type="Pfam" id="PF13609"/>
    </source>
</evidence>
<name>A0A7H0GH48_9BURK</name>
<dbReference type="AlphaFoldDB" id="A0A7H0GH48"/>
<evidence type="ECO:0000313" key="14">
    <source>
        <dbReference type="EMBL" id="QNP47614.1"/>
    </source>
</evidence>
<dbReference type="SUPFAM" id="SSF56935">
    <property type="entry name" value="Porins"/>
    <property type="match status" value="1"/>
</dbReference>
<evidence type="ECO:0000256" key="2">
    <source>
        <dbReference type="ARBA" id="ARBA00011233"/>
    </source>
</evidence>
<keyword evidence="8" id="KW-0626">Porin</keyword>
<feature type="domain" description="Porin" evidence="13">
    <location>
        <begin position="23"/>
        <end position="408"/>
    </location>
</feature>
<evidence type="ECO:0000256" key="11">
    <source>
        <dbReference type="SAM" id="Coils"/>
    </source>
</evidence>
<evidence type="ECO:0000256" key="1">
    <source>
        <dbReference type="ARBA" id="ARBA00004571"/>
    </source>
</evidence>
<evidence type="ECO:0000256" key="7">
    <source>
        <dbReference type="ARBA" id="ARBA00023065"/>
    </source>
</evidence>
<dbReference type="GO" id="GO:0046930">
    <property type="term" value="C:pore complex"/>
    <property type="evidence" value="ECO:0007669"/>
    <property type="project" value="UniProtKB-KW"/>
</dbReference>
<feature type="signal peptide" evidence="12">
    <location>
        <begin position="1"/>
        <end position="28"/>
    </location>
</feature>
<keyword evidence="11" id="KW-0175">Coiled coil</keyword>
<comment type="subcellular location">
    <subcellularLocation>
        <location evidence="1">Cell outer membrane</location>
        <topology evidence="1">Multi-pass membrane protein</topology>
    </subcellularLocation>
</comment>
<evidence type="ECO:0000313" key="15">
    <source>
        <dbReference type="Proteomes" id="UP000516028"/>
    </source>
</evidence>
<organism evidence="14 15">
    <name type="scientific">Diaphorobacter aerolatus</name>
    <dbReference type="NCBI Taxonomy" id="1288495"/>
    <lineage>
        <taxon>Bacteria</taxon>
        <taxon>Pseudomonadati</taxon>
        <taxon>Pseudomonadota</taxon>
        <taxon>Betaproteobacteria</taxon>
        <taxon>Burkholderiales</taxon>
        <taxon>Comamonadaceae</taxon>
        <taxon>Diaphorobacter</taxon>
    </lineage>
</organism>
<keyword evidence="7" id="KW-0406">Ion transport</keyword>
<evidence type="ECO:0000256" key="8">
    <source>
        <dbReference type="ARBA" id="ARBA00023114"/>
    </source>
</evidence>
<keyword evidence="6 12" id="KW-0732">Signal</keyword>
<evidence type="ECO:0000256" key="4">
    <source>
        <dbReference type="ARBA" id="ARBA00022452"/>
    </source>
</evidence>
<dbReference type="InterPro" id="IPR050298">
    <property type="entry name" value="Gram-neg_bact_OMP"/>
</dbReference>
<keyword evidence="10" id="KW-0998">Cell outer membrane</keyword>
<feature type="coiled-coil region" evidence="11">
    <location>
        <begin position="25"/>
        <end position="52"/>
    </location>
</feature>
<accession>A0A7H0GH48</accession>
<dbReference type="PANTHER" id="PTHR34501">
    <property type="entry name" value="PROTEIN YDDL-RELATED"/>
    <property type="match status" value="1"/>
</dbReference>
<dbReference type="InterPro" id="IPR033900">
    <property type="entry name" value="Gram_neg_porin_domain"/>
</dbReference>
<dbReference type="KEGG" id="daer:H9K75_15510"/>
<keyword evidence="15" id="KW-1185">Reference proteome</keyword>
<dbReference type="Gene3D" id="2.40.160.10">
    <property type="entry name" value="Porin"/>
    <property type="match status" value="1"/>
</dbReference>
<dbReference type="InterPro" id="IPR023614">
    <property type="entry name" value="Porin_dom_sf"/>
</dbReference>
<dbReference type="RefSeq" id="WP_187723294.1">
    <property type="nucleotide sequence ID" value="NZ_CP060783.1"/>
</dbReference>
<keyword evidence="5" id="KW-0812">Transmembrane</keyword>
<dbReference type="GO" id="GO:0009279">
    <property type="term" value="C:cell outer membrane"/>
    <property type="evidence" value="ECO:0007669"/>
    <property type="project" value="UniProtKB-SubCell"/>
</dbReference>
<dbReference type="Pfam" id="PF13609">
    <property type="entry name" value="Porin_4"/>
    <property type="match status" value="1"/>
</dbReference>
<reference evidence="14 15" key="1">
    <citation type="submission" date="2020-08" db="EMBL/GenBank/DDBJ databases">
        <title>Genome sequence of Diaphorobacter aerolatus KACC 16536T.</title>
        <authorList>
            <person name="Hyun D.-W."/>
            <person name="Bae J.-W."/>
        </authorList>
    </citation>
    <scope>NUCLEOTIDE SEQUENCE [LARGE SCALE GENOMIC DNA]</scope>
    <source>
        <strain evidence="14 15">KACC 16536</strain>
    </source>
</reference>
<dbReference type="PANTHER" id="PTHR34501:SF9">
    <property type="entry name" value="MAJOR OUTER MEMBRANE PROTEIN P.IA"/>
    <property type="match status" value="1"/>
</dbReference>
<evidence type="ECO:0000256" key="3">
    <source>
        <dbReference type="ARBA" id="ARBA00022448"/>
    </source>
</evidence>
<gene>
    <name evidence="14" type="ORF">H9K75_15510</name>
</gene>
<dbReference type="EMBL" id="CP060783">
    <property type="protein sequence ID" value="QNP47614.1"/>
    <property type="molecule type" value="Genomic_DNA"/>
</dbReference>
<evidence type="ECO:0000256" key="12">
    <source>
        <dbReference type="SAM" id="SignalP"/>
    </source>
</evidence>
<keyword evidence="4" id="KW-1134">Transmembrane beta strand</keyword>
<evidence type="ECO:0000256" key="10">
    <source>
        <dbReference type="ARBA" id="ARBA00023237"/>
    </source>
</evidence>
<evidence type="ECO:0000256" key="5">
    <source>
        <dbReference type="ARBA" id="ARBA00022692"/>
    </source>
</evidence>
<feature type="chain" id="PRO_5029001999" evidence="12">
    <location>
        <begin position="29"/>
        <end position="442"/>
    </location>
</feature>
<sequence length="442" mass="46025">MRHFNKNKIASHLALTTLALAASFPASAETEIEELRRELAQQKELIQQLITAQKSAPAYTPPAVSVEPPIPAAEKVVTFYGIADVGVQNTDSGQGNKWSIGTGGWLASRFGVSVNKPINPDLKAVAVAEAGVQYGTGSAGAASVIPGINNGYASSSAATSAGGQLFGRQIYAGLNSKTFGALTAGRQYAGTFALNGMSNALAFNGYGYSGSIMGANGMPTRVNNSVVYNSPSLAGFSGQLLYSTGSDNNTNGNVPIAPGSTVKSNDKAGRGIDLEAHYLKGPVLIGASTWNFYSTTFAGAETGLAKRTGFQLGGAYDFGPVKLFANYMDGRIKGGGYENVTKAFSKTGAYSLSAMIPYGKHRFHASFTDFNDKSAYNMDAKLYGIGYTYQAEETTKYYIAAGRMNNSANASFSLPDGGSLVGNVLTPGRAVTGLMAGVTLGF</sequence>
<dbReference type="GO" id="GO:0015288">
    <property type="term" value="F:porin activity"/>
    <property type="evidence" value="ECO:0007669"/>
    <property type="project" value="UniProtKB-KW"/>
</dbReference>
<comment type="subunit">
    <text evidence="2">Homotrimer.</text>
</comment>
<evidence type="ECO:0000256" key="6">
    <source>
        <dbReference type="ARBA" id="ARBA00022729"/>
    </source>
</evidence>